<accession>A0A2A3ZSM0</accession>
<dbReference type="AlphaFoldDB" id="A0A2A3ZSM0"/>
<dbReference type="RefSeq" id="WP_096146021.1">
    <property type="nucleotide sequence ID" value="NZ_CP025332.1"/>
</dbReference>
<evidence type="ECO:0000313" key="2">
    <source>
        <dbReference type="Proteomes" id="UP000217881"/>
    </source>
</evidence>
<protein>
    <submittedName>
        <fullName evidence="1">Uncharacterized protein</fullName>
    </submittedName>
</protein>
<sequence>MTESEDYGTATWRYRQEIRNAASARPSYQDRPPMPVRARIEWERDGTEGVDGMATRLGFDGAIFVELKDRRCSTLGIWLRPDDVWREGRPI</sequence>
<dbReference type="Proteomes" id="UP000217881">
    <property type="component" value="Unassembled WGS sequence"/>
</dbReference>
<reference evidence="1 2" key="1">
    <citation type="journal article" date="2017" name="Elife">
        <title>Extensive horizontal gene transfer in cheese-associated bacteria.</title>
        <authorList>
            <person name="Bonham K.S."/>
            <person name="Wolfe B.E."/>
            <person name="Dutton R.J."/>
        </authorList>
    </citation>
    <scope>NUCLEOTIDE SEQUENCE [LARGE SCALE GENOMIC DNA]</scope>
    <source>
        <strain evidence="1 2">738_8</strain>
    </source>
</reference>
<evidence type="ECO:0000313" key="1">
    <source>
        <dbReference type="EMBL" id="PCC54579.1"/>
    </source>
</evidence>
<proteinExistence type="predicted"/>
<dbReference type="EMBL" id="NRHA01000008">
    <property type="protein sequence ID" value="PCC54579.1"/>
    <property type="molecule type" value="Genomic_DNA"/>
</dbReference>
<organism evidence="1 2">
    <name type="scientific">Brevibacterium aurantiacum</name>
    <dbReference type="NCBI Taxonomy" id="273384"/>
    <lineage>
        <taxon>Bacteria</taxon>
        <taxon>Bacillati</taxon>
        <taxon>Actinomycetota</taxon>
        <taxon>Actinomycetes</taxon>
        <taxon>Micrococcales</taxon>
        <taxon>Brevibacteriaceae</taxon>
        <taxon>Brevibacterium</taxon>
    </lineage>
</organism>
<name>A0A2A3ZSM0_BREAU</name>
<gene>
    <name evidence="1" type="ORF">CIK59_06070</name>
</gene>
<comment type="caution">
    <text evidence="1">The sequence shown here is derived from an EMBL/GenBank/DDBJ whole genome shotgun (WGS) entry which is preliminary data.</text>
</comment>